<evidence type="ECO:0000313" key="8">
    <source>
        <dbReference type="Proteomes" id="UP000555407"/>
    </source>
</evidence>
<feature type="transmembrane region" description="Helical" evidence="6">
    <location>
        <begin position="518"/>
        <end position="534"/>
    </location>
</feature>
<feature type="transmembrane region" description="Helical" evidence="6">
    <location>
        <begin position="305"/>
        <end position="322"/>
    </location>
</feature>
<feature type="transmembrane region" description="Helical" evidence="6">
    <location>
        <begin position="129"/>
        <end position="147"/>
    </location>
</feature>
<sequence length="571" mass="60723">MTDIETPVDESAEAPVAKPGKPIAWPLGLAGVALVIVGSFLSWSYDGTILNDLSINFYPGGLQILAIIVALLSLVLLLAEKGPLVKLGAWLDATLGLRAFGTGLTLYMVLVLVAISVESDGLINVNPGAYVTLVGALLLAVSAWMLPLRQLRDMSEARLPAWLEILSIAVLMAALLFVAAYALGLPDAWSFILCLVFVATAALGLFRCGAMTFVSHAGQRHRRVLTLAAFVAAFLFPFTQNGDDTNMSIAGAVLVFSATAMGLNIVVGLAGLLDLGYIAFLGSGAYVAAMLSTSAFATIDWKPPFLVVVLVGACVAALLGLIIGSPTLRVSGDYLAIVTLGFGEIFRFSMFNLDGNNGPNLTNGPNGIPGIPDLEILGFNFGTSHTVAGIELTRFSNYYFLLLLLIGGVILTFARLNNSRIGRGWVAIREDEKAAEAMGVNVFGLKLLAFAIGAFLAGLAGTIKAHQDGAVSPDQYIFLESAFLLAAIVLGGMGTIAGVLLGATILKLLPEKLRFFQEYRLLLFGLLLVLMMRFRPEGLVASKRRQLEFHEEDEELAVEVEEERLAIGEAK</sequence>
<accession>A0A7X6A3U1</accession>
<dbReference type="PANTHER" id="PTHR30482:SF10">
    <property type="entry name" value="HIGH-AFFINITY BRANCHED-CHAIN AMINO ACID TRANSPORT PROTEIN BRAE"/>
    <property type="match status" value="1"/>
</dbReference>
<dbReference type="CDD" id="cd06581">
    <property type="entry name" value="TM_PBP1_LivM_like"/>
    <property type="match status" value="1"/>
</dbReference>
<keyword evidence="8" id="KW-1185">Reference proteome</keyword>
<dbReference type="InterPro" id="IPR043428">
    <property type="entry name" value="LivM-like"/>
</dbReference>
<dbReference type="AlphaFoldDB" id="A0A7X6A3U1"/>
<feature type="transmembrane region" description="Helical" evidence="6">
    <location>
        <begin position="23"/>
        <end position="45"/>
    </location>
</feature>
<dbReference type="GO" id="GO:0015658">
    <property type="term" value="F:branched-chain amino acid transmembrane transporter activity"/>
    <property type="evidence" value="ECO:0007669"/>
    <property type="project" value="InterPro"/>
</dbReference>
<feature type="transmembrane region" description="Helical" evidence="6">
    <location>
        <begin position="398"/>
        <end position="416"/>
    </location>
</feature>
<feature type="transmembrane region" description="Helical" evidence="6">
    <location>
        <begin position="247"/>
        <end position="270"/>
    </location>
</feature>
<gene>
    <name evidence="7" type="ORF">BJY22_005975</name>
</gene>
<feature type="transmembrane region" description="Helical" evidence="6">
    <location>
        <begin position="159"/>
        <end position="183"/>
    </location>
</feature>
<feature type="transmembrane region" description="Helical" evidence="6">
    <location>
        <begin position="437"/>
        <end position="463"/>
    </location>
</feature>
<keyword evidence="2" id="KW-1003">Cell membrane</keyword>
<evidence type="ECO:0000313" key="7">
    <source>
        <dbReference type="EMBL" id="NIK60258.1"/>
    </source>
</evidence>
<keyword evidence="3 6" id="KW-0812">Transmembrane</keyword>
<evidence type="ECO:0000256" key="3">
    <source>
        <dbReference type="ARBA" id="ARBA00022692"/>
    </source>
</evidence>
<evidence type="ECO:0000256" key="4">
    <source>
        <dbReference type="ARBA" id="ARBA00022989"/>
    </source>
</evidence>
<organism evidence="7 8">
    <name type="scientific">Kribbella shirazensis</name>
    <dbReference type="NCBI Taxonomy" id="1105143"/>
    <lineage>
        <taxon>Bacteria</taxon>
        <taxon>Bacillati</taxon>
        <taxon>Actinomycetota</taxon>
        <taxon>Actinomycetes</taxon>
        <taxon>Propionibacteriales</taxon>
        <taxon>Kribbellaceae</taxon>
        <taxon>Kribbella</taxon>
    </lineage>
</organism>
<comment type="caution">
    <text evidence="7">The sequence shown here is derived from an EMBL/GenBank/DDBJ whole genome shotgun (WGS) entry which is preliminary data.</text>
</comment>
<dbReference type="Pfam" id="PF02653">
    <property type="entry name" value="BPD_transp_2"/>
    <property type="match status" value="1"/>
</dbReference>
<dbReference type="RefSeq" id="WP_167213229.1">
    <property type="nucleotide sequence ID" value="NZ_JAASRO010000001.1"/>
</dbReference>
<dbReference type="GO" id="GO:0005886">
    <property type="term" value="C:plasma membrane"/>
    <property type="evidence" value="ECO:0007669"/>
    <property type="project" value="UniProtKB-SubCell"/>
</dbReference>
<dbReference type="InterPro" id="IPR001851">
    <property type="entry name" value="ABC_transp_permease"/>
</dbReference>
<evidence type="ECO:0000256" key="2">
    <source>
        <dbReference type="ARBA" id="ARBA00022475"/>
    </source>
</evidence>
<evidence type="ECO:0000256" key="5">
    <source>
        <dbReference type="ARBA" id="ARBA00023136"/>
    </source>
</evidence>
<reference evidence="7 8" key="1">
    <citation type="submission" date="2020-03" db="EMBL/GenBank/DDBJ databases">
        <title>Sequencing the genomes of 1000 actinobacteria strains.</title>
        <authorList>
            <person name="Klenk H.-P."/>
        </authorList>
    </citation>
    <scope>NUCLEOTIDE SEQUENCE [LARGE SCALE GENOMIC DNA]</scope>
    <source>
        <strain evidence="7 8">DSM 45490</strain>
    </source>
</reference>
<comment type="subcellular location">
    <subcellularLocation>
        <location evidence="1">Cell membrane</location>
        <topology evidence="1">Multi-pass membrane protein</topology>
    </subcellularLocation>
</comment>
<feature type="transmembrane region" description="Helical" evidence="6">
    <location>
        <begin position="483"/>
        <end position="506"/>
    </location>
</feature>
<feature type="transmembrane region" description="Helical" evidence="6">
    <location>
        <begin position="57"/>
        <end position="79"/>
    </location>
</feature>
<name>A0A7X6A3U1_9ACTN</name>
<feature type="transmembrane region" description="Helical" evidence="6">
    <location>
        <begin position="189"/>
        <end position="212"/>
    </location>
</feature>
<dbReference type="Proteomes" id="UP000555407">
    <property type="component" value="Unassembled WGS sequence"/>
</dbReference>
<dbReference type="PANTHER" id="PTHR30482">
    <property type="entry name" value="HIGH-AFFINITY BRANCHED-CHAIN AMINO ACID TRANSPORT SYSTEM PERMEASE"/>
    <property type="match status" value="1"/>
</dbReference>
<evidence type="ECO:0000256" key="6">
    <source>
        <dbReference type="SAM" id="Phobius"/>
    </source>
</evidence>
<keyword evidence="5 6" id="KW-0472">Membrane</keyword>
<evidence type="ECO:0000256" key="1">
    <source>
        <dbReference type="ARBA" id="ARBA00004651"/>
    </source>
</evidence>
<feature type="transmembrane region" description="Helical" evidence="6">
    <location>
        <begin position="277"/>
        <end position="299"/>
    </location>
</feature>
<keyword evidence="4 6" id="KW-1133">Transmembrane helix</keyword>
<feature type="transmembrane region" description="Helical" evidence="6">
    <location>
        <begin position="99"/>
        <end position="117"/>
    </location>
</feature>
<proteinExistence type="predicted"/>
<protein>
    <submittedName>
        <fullName evidence="7">Branched-chain amino acid transport system permease protein</fullName>
    </submittedName>
</protein>
<dbReference type="EMBL" id="JAASRO010000001">
    <property type="protein sequence ID" value="NIK60258.1"/>
    <property type="molecule type" value="Genomic_DNA"/>
</dbReference>
<feature type="transmembrane region" description="Helical" evidence="6">
    <location>
        <begin position="224"/>
        <end position="241"/>
    </location>
</feature>